<dbReference type="Gene3D" id="3.40.50.1110">
    <property type="entry name" value="SGNH hydrolase"/>
    <property type="match status" value="1"/>
</dbReference>
<dbReference type="PANTHER" id="PTHR23028:SF53">
    <property type="entry name" value="ACYL_TRANSF_3 DOMAIN-CONTAINING PROTEIN"/>
    <property type="match status" value="1"/>
</dbReference>
<evidence type="ECO:0000256" key="8">
    <source>
        <dbReference type="SAM" id="MobiDB-lite"/>
    </source>
</evidence>
<feature type="transmembrane region" description="Helical" evidence="9">
    <location>
        <begin position="171"/>
        <end position="192"/>
    </location>
</feature>
<keyword evidence="5 9" id="KW-1133">Transmembrane helix</keyword>
<evidence type="ECO:0000256" key="3">
    <source>
        <dbReference type="ARBA" id="ARBA00022679"/>
    </source>
</evidence>
<name>A0ABY4PDD2_9LACO</name>
<evidence type="ECO:0000256" key="6">
    <source>
        <dbReference type="ARBA" id="ARBA00023136"/>
    </source>
</evidence>
<dbReference type="EMBL" id="CP093365">
    <property type="protein sequence ID" value="UQS83735.1"/>
    <property type="molecule type" value="Genomic_DNA"/>
</dbReference>
<feature type="transmembrane region" description="Helical" evidence="9">
    <location>
        <begin position="208"/>
        <end position="227"/>
    </location>
</feature>
<keyword evidence="7" id="KW-0012">Acyltransferase</keyword>
<evidence type="ECO:0000256" key="7">
    <source>
        <dbReference type="ARBA" id="ARBA00023315"/>
    </source>
</evidence>
<dbReference type="PANTHER" id="PTHR23028">
    <property type="entry name" value="ACETYLTRANSFERASE"/>
    <property type="match status" value="1"/>
</dbReference>
<evidence type="ECO:0000256" key="1">
    <source>
        <dbReference type="ARBA" id="ARBA00004651"/>
    </source>
</evidence>
<evidence type="ECO:0000313" key="12">
    <source>
        <dbReference type="Proteomes" id="UP000831947"/>
    </source>
</evidence>
<feature type="transmembrane region" description="Helical" evidence="9">
    <location>
        <begin position="262"/>
        <end position="283"/>
    </location>
</feature>
<evidence type="ECO:0000256" key="2">
    <source>
        <dbReference type="ARBA" id="ARBA00022475"/>
    </source>
</evidence>
<reference evidence="11 12" key="1">
    <citation type="journal article" date="2022" name="Int. J. Syst. Evol. Microbiol.">
        <title>Apilactobacillus apisilvae sp. nov., Nicolia spurrieriana gen. nov. sp. nov., Bombilactobacillus folatiphilus sp. nov. and Bombilactobacillus thymidiniphilus sp. nov., four new lactic acid bacterial isolates from stingless bees Tetragonula carbonaria and Austroplebeia australis.</title>
        <authorList>
            <person name="Oliphant S.A."/>
            <person name="Watson-Haigh N.S."/>
            <person name="Sumby K.M."/>
            <person name="Gardner J."/>
            <person name="Groom S."/>
            <person name="Jiranek V."/>
        </authorList>
    </citation>
    <scope>NUCLEOTIDE SEQUENCE [LARGE SCALE GENOMIC DNA]</scope>
    <source>
        <strain evidence="11 12">SG4_A1</strain>
    </source>
</reference>
<keyword evidence="2" id="KW-1003">Cell membrane</keyword>
<feature type="transmembrane region" description="Helical" evidence="9">
    <location>
        <begin position="143"/>
        <end position="164"/>
    </location>
</feature>
<dbReference type="Proteomes" id="UP000831947">
    <property type="component" value="Chromosome"/>
</dbReference>
<keyword evidence="4 9" id="KW-0812">Transmembrane</keyword>
<dbReference type="SUPFAM" id="SSF52266">
    <property type="entry name" value="SGNH hydrolase"/>
    <property type="match status" value="1"/>
</dbReference>
<gene>
    <name evidence="11" type="ORF">MOO47_00600</name>
</gene>
<proteinExistence type="predicted"/>
<accession>A0ABY4PDD2</accession>
<organism evidence="11 12">
    <name type="scientific">Bombilactobacillus thymidiniphilus</name>
    <dbReference type="NCBI Taxonomy" id="2923363"/>
    <lineage>
        <taxon>Bacteria</taxon>
        <taxon>Bacillati</taxon>
        <taxon>Bacillota</taxon>
        <taxon>Bacilli</taxon>
        <taxon>Lactobacillales</taxon>
        <taxon>Lactobacillaceae</taxon>
        <taxon>Bombilactobacillus</taxon>
    </lineage>
</organism>
<keyword evidence="6 9" id="KW-0472">Membrane</keyword>
<feature type="transmembrane region" description="Helical" evidence="9">
    <location>
        <begin position="36"/>
        <end position="58"/>
    </location>
</feature>
<evidence type="ECO:0000256" key="4">
    <source>
        <dbReference type="ARBA" id="ARBA00022692"/>
    </source>
</evidence>
<dbReference type="Pfam" id="PF01757">
    <property type="entry name" value="Acyl_transf_3"/>
    <property type="match status" value="1"/>
</dbReference>
<keyword evidence="12" id="KW-1185">Reference proteome</keyword>
<dbReference type="InterPro" id="IPR036514">
    <property type="entry name" value="SGNH_hydro_sf"/>
</dbReference>
<keyword evidence="3" id="KW-0808">Transferase</keyword>
<feature type="transmembrane region" description="Helical" evidence="9">
    <location>
        <begin position="12"/>
        <end position="30"/>
    </location>
</feature>
<feature type="transmembrane region" description="Helical" evidence="9">
    <location>
        <begin position="79"/>
        <end position="97"/>
    </location>
</feature>
<evidence type="ECO:0000256" key="9">
    <source>
        <dbReference type="SAM" id="Phobius"/>
    </source>
</evidence>
<sequence length="636" mass="73338">MEKVQQHRPFITGFNGLRTLGVIGVILYHINPEIFAGGYLGVPIFFVLTGYLITDQILRSLKRRRVFDLWGYYRKRVQRLYPGLLLMLFSASAYIVLFQRNLLHNLRAIFVTNICNIYNFWQINHGQSYFERFANNESPFTHMWSLSIQGQFYFFWPIILIFLLKKFSKKTVITITLLLTTVSVGLMAFLYQPNVDPSRIYYGTDTRLFSIMIGCLLAFFWSTDVVYKKSGKNQRVWLNLTGTLSFVVLIYCILRLKDTQAFTYRGGMLLFSIAVAILAGVIAHPDSFWNKALTNPVFDEIGKISYGLYLYQFPVMIFFESKITNIADHRFLYPILEIVLIFLVSYLSYYLVERPLAKLDWHHLFVKTGTKYRQLANGCVSLIVCLIVIVGSAGLVTAGTDKKTDSTSHNELARKININSKQNQSHNKKLLQQKQQSGEQRHDPKQVAHWKKMTKKHPVNKEYQQLGLSQFDLQRGQDLPALAIGDSVMVDGSADLRKIFPQMVIDADVSRNVDKALELLQNYQTQNKLPHTLVVGMGTNGPVSPEQVQQVMSIAGAKRQVFWINVHVPTRSWEHPVNDVLQKQAAKYRNLKIIDWYDYCANHDSWFYGDQVHPNPSGARQYSTFVAQKILKWTKY</sequence>
<evidence type="ECO:0000313" key="11">
    <source>
        <dbReference type="EMBL" id="UQS83735.1"/>
    </source>
</evidence>
<evidence type="ECO:0000259" key="10">
    <source>
        <dbReference type="Pfam" id="PF01757"/>
    </source>
</evidence>
<feature type="transmembrane region" description="Helical" evidence="9">
    <location>
        <begin position="372"/>
        <end position="396"/>
    </location>
</feature>
<feature type="transmembrane region" description="Helical" evidence="9">
    <location>
        <begin position="331"/>
        <end position="352"/>
    </location>
</feature>
<dbReference type="CDD" id="cd01840">
    <property type="entry name" value="SGNH_hydrolase_yrhL_like"/>
    <property type="match status" value="1"/>
</dbReference>
<dbReference type="InterPro" id="IPR050879">
    <property type="entry name" value="Acyltransferase_3"/>
</dbReference>
<evidence type="ECO:0000256" key="5">
    <source>
        <dbReference type="ARBA" id="ARBA00022989"/>
    </source>
</evidence>
<dbReference type="InterPro" id="IPR002656">
    <property type="entry name" value="Acyl_transf_3_dom"/>
</dbReference>
<protein>
    <submittedName>
        <fullName evidence="11">Acetyltransferase</fullName>
    </submittedName>
</protein>
<feature type="domain" description="Acyltransferase 3" evidence="10">
    <location>
        <begin position="12"/>
        <end position="348"/>
    </location>
</feature>
<feature type="region of interest" description="Disordered" evidence="8">
    <location>
        <begin position="422"/>
        <end position="448"/>
    </location>
</feature>
<dbReference type="RefSeq" id="WP_249512920.1">
    <property type="nucleotide sequence ID" value="NZ_CP093365.1"/>
</dbReference>
<comment type="subcellular location">
    <subcellularLocation>
        <location evidence="1">Cell membrane</location>
        <topology evidence="1">Multi-pass membrane protein</topology>
    </subcellularLocation>
</comment>